<dbReference type="PANTHER" id="PTHR38095">
    <property type="entry name" value="ANAEROBIC DIMETHYL SULFOXIDE REDUCTASE CHAIN YNFH"/>
    <property type="match status" value="1"/>
</dbReference>
<protein>
    <submittedName>
        <fullName evidence="2">Dimethyl sulfoxide reductase anchor subunit</fullName>
        <ecNumber evidence="2">1.8.5.3</ecNumber>
    </submittedName>
</protein>
<proteinExistence type="predicted"/>
<keyword evidence="1" id="KW-0472">Membrane</keyword>
<dbReference type="EMBL" id="CP104694">
    <property type="protein sequence ID" value="UXI67844.1"/>
    <property type="molecule type" value="Genomic_DNA"/>
</dbReference>
<reference evidence="2" key="1">
    <citation type="submission" date="2022-09" db="EMBL/GenBank/DDBJ databases">
        <title>Tahibacter sp. nov., isolated from a fresh water.</title>
        <authorList>
            <person name="Baek J.H."/>
            <person name="Lee J.K."/>
            <person name="Kim J.M."/>
            <person name="Jeon C.O."/>
        </authorList>
    </citation>
    <scope>NUCLEOTIDE SEQUENCE</scope>
    <source>
        <strain evidence="2">W38</strain>
    </source>
</reference>
<evidence type="ECO:0000256" key="1">
    <source>
        <dbReference type="SAM" id="Phobius"/>
    </source>
</evidence>
<keyword evidence="1" id="KW-0812">Transmembrane</keyword>
<gene>
    <name evidence="2" type="ORF">N4264_24450</name>
</gene>
<dbReference type="InterPro" id="IPR007059">
    <property type="entry name" value="DmsC"/>
</dbReference>
<dbReference type="PANTHER" id="PTHR38095:SF1">
    <property type="entry name" value="ANAEROBIC DIMETHYL SULFOXIDE REDUCTASE CHAIN YNFH"/>
    <property type="match status" value="1"/>
</dbReference>
<feature type="transmembrane region" description="Helical" evidence="1">
    <location>
        <begin position="113"/>
        <end position="133"/>
    </location>
</feature>
<feature type="transmembrane region" description="Helical" evidence="1">
    <location>
        <begin position="264"/>
        <end position="283"/>
    </location>
</feature>
<dbReference type="RefSeq" id="WP_261694813.1">
    <property type="nucleotide sequence ID" value="NZ_CP104694.1"/>
</dbReference>
<feature type="transmembrane region" description="Helical" evidence="1">
    <location>
        <begin position="289"/>
        <end position="310"/>
    </location>
</feature>
<feature type="transmembrane region" description="Helical" evidence="1">
    <location>
        <begin position="154"/>
        <end position="173"/>
    </location>
</feature>
<accession>A0ABY6BDA8</accession>
<feature type="transmembrane region" description="Helical" evidence="1">
    <location>
        <begin position="7"/>
        <end position="34"/>
    </location>
</feature>
<organism evidence="2 3">
    <name type="scientific">Tahibacter amnicola</name>
    <dbReference type="NCBI Taxonomy" id="2976241"/>
    <lineage>
        <taxon>Bacteria</taxon>
        <taxon>Pseudomonadati</taxon>
        <taxon>Pseudomonadota</taxon>
        <taxon>Gammaproteobacteria</taxon>
        <taxon>Lysobacterales</taxon>
        <taxon>Rhodanobacteraceae</taxon>
        <taxon>Tahibacter</taxon>
    </lineage>
</organism>
<dbReference type="GO" id="GO:0016491">
    <property type="term" value="F:oxidoreductase activity"/>
    <property type="evidence" value="ECO:0007669"/>
    <property type="project" value="UniProtKB-KW"/>
</dbReference>
<feature type="transmembrane region" description="Helical" evidence="1">
    <location>
        <begin position="185"/>
        <end position="203"/>
    </location>
</feature>
<evidence type="ECO:0000313" key="2">
    <source>
        <dbReference type="EMBL" id="UXI67844.1"/>
    </source>
</evidence>
<dbReference type="Proteomes" id="UP001064632">
    <property type="component" value="Chromosome"/>
</dbReference>
<keyword evidence="3" id="KW-1185">Reference proteome</keyword>
<sequence length="327" mass="35657">MHPALSVLFFTTLSGAGYGLLFLLGTGVALGIWPHLPLEIAMPLAIGLGLVALGLASSMAHLGQPARAWRAFTQWRTSWLSREGVLAVLGFAPALALGFLYFTPVEGGMNPPLQRACGATMALLAVATVYCTAQIYASLKTVPAWHNPYVTPGYFLFALYSAGLWLWALGAWYRRGDPQFWPQLGLPPGVLFMVVVVAMLACVQKLLYWRHIDNPPVTATVESATGLNDVGAVSAFERPHTEENYITREMVFVLARKHSTKLRAIALLFAFALPLAALVFAMLWVPTSFVLATVALVSASVGIFVERWLFFAEARHVVSLYYGEQKA</sequence>
<keyword evidence="2" id="KW-0560">Oxidoreductase</keyword>
<name>A0ABY6BDA8_9GAMM</name>
<dbReference type="EC" id="1.8.5.3" evidence="2"/>
<feature type="transmembrane region" description="Helical" evidence="1">
    <location>
        <begin position="84"/>
        <end position="101"/>
    </location>
</feature>
<evidence type="ECO:0000313" key="3">
    <source>
        <dbReference type="Proteomes" id="UP001064632"/>
    </source>
</evidence>
<feature type="transmembrane region" description="Helical" evidence="1">
    <location>
        <begin position="40"/>
        <end position="63"/>
    </location>
</feature>
<keyword evidence="1" id="KW-1133">Transmembrane helix</keyword>
<dbReference type="Pfam" id="PF04976">
    <property type="entry name" value="DmsC"/>
    <property type="match status" value="1"/>
</dbReference>